<dbReference type="GO" id="GO:0008519">
    <property type="term" value="F:ammonium channel activity"/>
    <property type="evidence" value="ECO:0007669"/>
    <property type="project" value="InterPro"/>
</dbReference>
<keyword evidence="12" id="KW-1185">Reference proteome</keyword>
<evidence type="ECO:0000313" key="12">
    <source>
        <dbReference type="Proteomes" id="UP000838412"/>
    </source>
</evidence>
<dbReference type="InterPro" id="IPR024041">
    <property type="entry name" value="NH4_transpt_AmtB-like_dom"/>
</dbReference>
<name>A0A8J9VYD9_BRALA</name>
<evidence type="ECO:0000259" key="10">
    <source>
        <dbReference type="Pfam" id="PF00909"/>
    </source>
</evidence>
<dbReference type="PROSITE" id="PS01219">
    <property type="entry name" value="AMMONIUM_TRANSP"/>
    <property type="match status" value="1"/>
</dbReference>
<keyword evidence="3" id="KW-0813">Transport</keyword>
<feature type="transmembrane region" description="Helical" evidence="9">
    <location>
        <begin position="145"/>
        <end position="168"/>
    </location>
</feature>
<reference evidence="11" key="1">
    <citation type="submission" date="2022-01" db="EMBL/GenBank/DDBJ databases">
        <authorList>
            <person name="Braso-Vives M."/>
        </authorList>
    </citation>
    <scope>NUCLEOTIDE SEQUENCE</scope>
</reference>
<organism evidence="11 12">
    <name type="scientific">Branchiostoma lanceolatum</name>
    <name type="common">Common lancelet</name>
    <name type="synonym">Amphioxus lanceolatum</name>
    <dbReference type="NCBI Taxonomy" id="7740"/>
    <lineage>
        <taxon>Eukaryota</taxon>
        <taxon>Metazoa</taxon>
        <taxon>Chordata</taxon>
        <taxon>Cephalochordata</taxon>
        <taxon>Leptocardii</taxon>
        <taxon>Amphioxiformes</taxon>
        <taxon>Branchiostomatidae</taxon>
        <taxon>Branchiostoma</taxon>
    </lineage>
</organism>
<dbReference type="AlphaFoldDB" id="A0A8J9VYD9"/>
<evidence type="ECO:0000256" key="4">
    <source>
        <dbReference type="ARBA" id="ARBA00022692"/>
    </source>
</evidence>
<dbReference type="Pfam" id="PF00909">
    <property type="entry name" value="Ammonium_transp"/>
    <property type="match status" value="1"/>
</dbReference>
<sequence length="529" mass="56087">MSTTPPTTTPDPTAVALAALDSRVTTLETVHPISLDTLLLILSGCLIMTMQAGFAMLEIGSIKVRNVNHILLNNVMDVCVGSAAYFFCGYAVSFGPTSNQFLGGDHYALRNFESDDALTWVFFQYSFAATATAIVSGAMVGRTHLIAYMSYAFVITGLIYPTVVHWAWSGEGWLNCETGYAYQDFAGSGVVHLCGGTAALMGAIVLGRRKIVKEDEESIPPSAPALVTLGFFILLVGFFAFNGSSQGAMSSDGDSGAVARAVMNTGLSCSAGGIVSILVVRYVMKEEDSYSTLCLTVNGCLGGTVSICASANVSTTYGALLIGATGALACLGWSDGLKRWTPVQDPVDATAVHAASGLWGLICVCFMDKDNGIFYTSDQSTAWYHLGENMLGAVAIVAYTVGTTGILFKGLDLIGILRSEEEVEEHHQAEEEVKEEIKRRASMMPSSRRLSFMPSLGSRSSHITPSIKVLPEESLSPKSEAALPVPAPQTGGQAPNDQAPSDQAQSGQAMPADMPNLRRLPPITDHEQV</sequence>
<feature type="transmembrane region" description="Helical" evidence="9">
    <location>
        <begin position="219"/>
        <end position="241"/>
    </location>
</feature>
<evidence type="ECO:0000313" key="11">
    <source>
        <dbReference type="EMBL" id="CAH1228566.1"/>
    </source>
</evidence>
<comment type="similarity">
    <text evidence="2">Belongs to the ammonia transporter channel (TC 1.A.11.2) family.</text>
</comment>
<dbReference type="Gene3D" id="1.10.3430.10">
    <property type="entry name" value="Ammonium transporter AmtB like domains"/>
    <property type="match status" value="1"/>
</dbReference>
<feature type="domain" description="Ammonium transporter AmtB-like" evidence="10">
    <location>
        <begin position="40"/>
        <end position="427"/>
    </location>
</feature>
<keyword evidence="6 9" id="KW-0472">Membrane</keyword>
<dbReference type="InterPro" id="IPR018047">
    <property type="entry name" value="Ammonium_transpt_CS"/>
</dbReference>
<evidence type="ECO:0000256" key="5">
    <source>
        <dbReference type="ARBA" id="ARBA00022989"/>
    </source>
</evidence>
<feature type="transmembrane region" description="Helical" evidence="9">
    <location>
        <begin position="71"/>
        <end position="92"/>
    </location>
</feature>
<accession>A0A8J9VYD9</accession>
<dbReference type="InterPro" id="IPR029020">
    <property type="entry name" value="Ammonium/urea_transptr"/>
</dbReference>
<evidence type="ECO:0000256" key="9">
    <source>
        <dbReference type="SAM" id="Phobius"/>
    </source>
</evidence>
<feature type="transmembrane region" description="Helical" evidence="9">
    <location>
        <begin position="389"/>
        <end position="408"/>
    </location>
</feature>
<dbReference type="PANTHER" id="PTHR11730:SF6">
    <property type="entry name" value="AMMONIUM TRANSPORTER"/>
    <property type="match status" value="1"/>
</dbReference>
<evidence type="ECO:0000256" key="2">
    <source>
        <dbReference type="ARBA" id="ARBA00005887"/>
    </source>
</evidence>
<dbReference type="Proteomes" id="UP000838412">
    <property type="component" value="Chromosome 1"/>
</dbReference>
<feature type="transmembrane region" description="Helical" evidence="9">
    <location>
        <begin position="117"/>
        <end position="138"/>
    </location>
</feature>
<dbReference type="GO" id="GO:0005886">
    <property type="term" value="C:plasma membrane"/>
    <property type="evidence" value="ECO:0007669"/>
    <property type="project" value="TreeGrafter"/>
</dbReference>
<dbReference type="GO" id="GO:0097272">
    <property type="term" value="P:ammonium homeostasis"/>
    <property type="evidence" value="ECO:0007669"/>
    <property type="project" value="TreeGrafter"/>
</dbReference>
<feature type="compositionally biased region" description="Polar residues" evidence="8">
    <location>
        <begin position="490"/>
        <end position="508"/>
    </location>
</feature>
<feature type="region of interest" description="Disordered" evidence="8">
    <location>
        <begin position="474"/>
        <end position="529"/>
    </location>
</feature>
<feature type="transmembrane region" description="Helical" evidence="9">
    <location>
        <begin position="261"/>
        <end position="280"/>
    </location>
</feature>
<feature type="transmembrane region" description="Helical" evidence="9">
    <location>
        <begin position="319"/>
        <end position="337"/>
    </location>
</feature>
<evidence type="ECO:0000256" key="1">
    <source>
        <dbReference type="ARBA" id="ARBA00004141"/>
    </source>
</evidence>
<feature type="region of interest" description="Disordered" evidence="8">
    <location>
        <begin position="422"/>
        <end position="462"/>
    </location>
</feature>
<feature type="transmembrane region" description="Helical" evidence="9">
    <location>
        <begin position="38"/>
        <end position="59"/>
    </location>
</feature>
<dbReference type="SUPFAM" id="SSF111352">
    <property type="entry name" value="Ammonium transporter"/>
    <property type="match status" value="1"/>
</dbReference>
<evidence type="ECO:0000256" key="8">
    <source>
        <dbReference type="SAM" id="MobiDB-lite"/>
    </source>
</evidence>
<dbReference type="EMBL" id="OV696686">
    <property type="protein sequence ID" value="CAH1228566.1"/>
    <property type="molecule type" value="Genomic_DNA"/>
</dbReference>
<dbReference type="PANTHER" id="PTHR11730">
    <property type="entry name" value="AMMONIUM TRANSPORTER"/>
    <property type="match status" value="1"/>
</dbReference>
<dbReference type="OrthoDB" id="534912at2759"/>
<proteinExistence type="inferred from homology"/>
<feature type="transmembrane region" description="Helical" evidence="9">
    <location>
        <begin position="349"/>
        <end position="369"/>
    </location>
</feature>
<feature type="compositionally biased region" description="Basic and acidic residues" evidence="8">
    <location>
        <begin position="422"/>
        <end position="439"/>
    </location>
</feature>
<gene>
    <name evidence="11" type="primary">Hypp206</name>
    <name evidence="11" type="ORF">BLAG_LOCUS686</name>
</gene>
<evidence type="ECO:0000256" key="6">
    <source>
        <dbReference type="ARBA" id="ARBA00023136"/>
    </source>
</evidence>
<feature type="transmembrane region" description="Helical" evidence="9">
    <location>
        <begin position="188"/>
        <end position="207"/>
    </location>
</feature>
<keyword evidence="7" id="KW-0924">Ammonia transport</keyword>
<comment type="subcellular location">
    <subcellularLocation>
        <location evidence="1">Membrane</location>
        <topology evidence="1">Multi-pass membrane protein</topology>
    </subcellularLocation>
</comment>
<protein>
    <submittedName>
        <fullName evidence="11">Hypp206 protein</fullName>
    </submittedName>
</protein>
<evidence type="ECO:0000256" key="7">
    <source>
        <dbReference type="ARBA" id="ARBA00023177"/>
    </source>
</evidence>
<keyword evidence="4 9" id="KW-0812">Transmembrane</keyword>
<keyword evidence="5 9" id="KW-1133">Transmembrane helix</keyword>
<evidence type="ECO:0000256" key="3">
    <source>
        <dbReference type="ARBA" id="ARBA00022448"/>
    </source>
</evidence>